<protein>
    <submittedName>
        <fullName evidence="10">Chloramphenicol-sensitive protein RarD</fullName>
    </submittedName>
</protein>
<reference evidence="10 11" key="1">
    <citation type="submission" date="2020-08" db="EMBL/GenBank/DDBJ databases">
        <title>Genomic Encyclopedia of Type Strains, Phase IV (KMG-IV): sequencing the most valuable type-strain genomes for metagenomic binning, comparative biology and taxonomic classification.</title>
        <authorList>
            <person name="Goeker M."/>
        </authorList>
    </citation>
    <scope>NUCLEOTIDE SEQUENCE [LARGE SCALE GENOMIC DNA]</scope>
    <source>
        <strain evidence="10 11">DSM 27057</strain>
    </source>
</reference>
<dbReference type="Proteomes" id="UP000548867">
    <property type="component" value="Unassembled WGS sequence"/>
</dbReference>
<keyword evidence="4" id="KW-1003">Cell membrane</keyword>
<keyword evidence="7 8" id="KW-0472">Membrane</keyword>
<feature type="transmembrane region" description="Helical" evidence="8">
    <location>
        <begin position="268"/>
        <end position="289"/>
    </location>
</feature>
<dbReference type="NCBIfam" id="TIGR00688">
    <property type="entry name" value="rarD"/>
    <property type="match status" value="1"/>
</dbReference>
<feature type="transmembrane region" description="Helical" evidence="8">
    <location>
        <begin position="74"/>
        <end position="94"/>
    </location>
</feature>
<evidence type="ECO:0000256" key="8">
    <source>
        <dbReference type="SAM" id="Phobius"/>
    </source>
</evidence>
<evidence type="ECO:0000256" key="4">
    <source>
        <dbReference type="ARBA" id="ARBA00022475"/>
    </source>
</evidence>
<feature type="domain" description="EamA" evidence="9">
    <location>
        <begin position="10"/>
        <end position="144"/>
    </location>
</feature>
<dbReference type="InterPro" id="IPR037185">
    <property type="entry name" value="EmrE-like"/>
</dbReference>
<evidence type="ECO:0000313" key="10">
    <source>
        <dbReference type="EMBL" id="MBB3953304.1"/>
    </source>
</evidence>
<organism evidence="10 11">
    <name type="scientific">Novosphingobium sediminicola</name>
    <dbReference type="NCBI Taxonomy" id="563162"/>
    <lineage>
        <taxon>Bacteria</taxon>
        <taxon>Pseudomonadati</taxon>
        <taxon>Pseudomonadota</taxon>
        <taxon>Alphaproteobacteria</taxon>
        <taxon>Sphingomonadales</taxon>
        <taxon>Sphingomonadaceae</taxon>
        <taxon>Novosphingobium</taxon>
    </lineage>
</organism>
<keyword evidence="6 8" id="KW-1133">Transmembrane helix</keyword>
<accession>A0A7W6G463</accession>
<dbReference type="SUPFAM" id="SSF103481">
    <property type="entry name" value="Multidrug resistance efflux transporter EmrE"/>
    <property type="match status" value="2"/>
</dbReference>
<dbReference type="AlphaFoldDB" id="A0A7W6G463"/>
<name>A0A7W6G463_9SPHN</name>
<gene>
    <name evidence="10" type="ORF">GGR38_000216</name>
</gene>
<dbReference type="InterPro" id="IPR004626">
    <property type="entry name" value="RarD"/>
</dbReference>
<comment type="similarity">
    <text evidence="2">Belongs to the EamA transporter family.</text>
</comment>
<dbReference type="GO" id="GO:0005886">
    <property type="term" value="C:plasma membrane"/>
    <property type="evidence" value="ECO:0007669"/>
    <property type="project" value="UniProtKB-SubCell"/>
</dbReference>
<evidence type="ECO:0000256" key="1">
    <source>
        <dbReference type="ARBA" id="ARBA00004651"/>
    </source>
</evidence>
<feature type="transmembrane region" description="Helical" evidence="8">
    <location>
        <begin position="12"/>
        <end position="28"/>
    </location>
</feature>
<keyword evidence="5 8" id="KW-0812">Transmembrane</keyword>
<feature type="transmembrane region" description="Helical" evidence="8">
    <location>
        <begin position="152"/>
        <end position="168"/>
    </location>
</feature>
<evidence type="ECO:0000256" key="6">
    <source>
        <dbReference type="ARBA" id="ARBA00022989"/>
    </source>
</evidence>
<evidence type="ECO:0000256" key="3">
    <source>
        <dbReference type="ARBA" id="ARBA00022448"/>
    </source>
</evidence>
<proteinExistence type="inferred from homology"/>
<evidence type="ECO:0000256" key="5">
    <source>
        <dbReference type="ARBA" id="ARBA00022692"/>
    </source>
</evidence>
<dbReference type="RefSeq" id="WP_246404160.1">
    <property type="nucleotide sequence ID" value="NZ_JACIDX010000001.1"/>
</dbReference>
<feature type="transmembrane region" description="Helical" evidence="8">
    <location>
        <begin position="40"/>
        <end position="62"/>
    </location>
</feature>
<evidence type="ECO:0000256" key="2">
    <source>
        <dbReference type="ARBA" id="ARBA00007362"/>
    </source>
</evidence>
<dbReference type="PANTHER" id="PTHR22911">
    <property type="entry name" value="ACYL-MALONYL CONDENSING ENZYME-RELATED"/>
    <property type="match status" value="1"/>
</dbReference>
<feature type="transmembrane region" description="Helical" evidence="8">
    <location>
        <begin position="242"/>
        <end position="262"/>
    </location>
</feature>
<dbReference type="InterPro" id="IPR000620">
    <property type="entry name" value="EamA_dom"/>
</dbReference>
<feature type="transmembrane region" description="Helical" evidence="8">
    <location>
        <begin position="129"/>
        <end position="146"/>
    </location>
</feature>
<evidence type="ECO:0000259" key="9">
    <source>
        <dbReference type="Pfam" id="PF00892"/>
    </source>
</evidence>
<evidence type="ECO:0000256" key="7">
    <source>
        <dbReference type="ARBA" id="ARBA00023136"/>
    </source>
</evidence>
<dbReference type="PANTHER" id="PTHR22911:SF137">
    <property type="entry name" value="SOLUTE CARRIER FAMILY 35 MEMBER G2-RELATED"/>
    <property type="match status" value="1"/>
</dbReference>
<keyword evidence="11" id="KW-1185">Reference proteome</keyword>
<sequence length="292" mass="31289">MTQPETRNDGMPYAIAAYLIWGMLPLYLRQVHDVPPFEFVGWRTLFTLPACALAIIVLRQGAALRAALSDGRKVMALTASALLIGANWTTYVVMIQQGHIFAASLGYYINPLMNVVLGTFLLGEKLNRAQWVAVALAAVGVVILASGAPETLGWSLALAATFSGYGLVRKKAPVAALPGLSIEAGILTLPAVAMIALGHGPLGITLGQGQPAHDALVAMSGVVTAVPLVLFAMAAQRMNYSILGFVQFLAPTLVFFQGLLLFQEPLQSAQLASFVLIWVALAVFSWDMWRRR</sequence>
<evidence type="ECO:0000313" key="11">
    <source>
        <dbReference type="Proteomes" id="UP000548867"/>
    </source>
</evidence>
<comment type="subcellular location">
    <subcellularLocation>
        <location evidence="1">Cell membrane</location>
        <topology evidence="1">Multi-pass membrane protein</topology>
    </subcellularLocation>
</comment>
<dbReference type="Pfam" id="PF00892">
    <property type="entry name" value="EamA"/>
    <property type="match status" value="1"/>
</dbReference>
<dbReference type="EMBL" id="JACIDX010000001">
    <property type="protein sequence ID" value="MBB3953304.1"/>
    <property type="molecule type" value="Genomic_DNA"/>
</dbReference>
<comment type="caution">
    <text evidence="10">The sequence shown here is derived from an EMBL/GenBank/DDBJ whole genome shotgun (WGS) entry which is preliminary data.</text>
</comment>
<feature type="transmembrane region" description="Helical" evidence="8">
    <location>
        <begin position="216"/>
        <end position="235"/>
    </location>
</feature>
<keyword evidence="3" id="KW-0813">Transport</keyword>
<feature type="transmembrane region" description="Helical" evidence="8">
    <location>
        <begin position="175"/>
        <end position="196"/>
    </location>
</feature>
<feature type="transmembrane region" description="Helical" evidence="8">
    <location>
        <begin position="100"/>
        <end position="122"/>
    </location>
</feature>